<proteinExistence type="predicted"/>
<evidence type="ECO:0000256" key="1">
    <source>
        <dbReference type="SAM" id="MobiDB-lite"/>
    </source>
</evidence>
<organism evidence="2 3">
    <name type="scientific">Carpinus fangiana</name>
    <dbReference type="NCBI Taxonomy" id="176857"/>
    <lineage>
        <taxon>Eukaryota</taxon>
        <taxon>Viridiplantae</taxon>
        <taxon>Streptophyta</taxon>
        <taxon>Embryophyta</taxon>
        <taxon>Tracheophyta</taxon>
        <taxon>Spermatophyta</taxon>
        <taxon>Magnoliopsida</taxon>
        <taxon>eudicotyledons</taxon>
        <taxon>Gunneridae</taxon>
        <taxon>Pentapetalae</taxon>
        <taxon>rosids</taxon>
        <taxon>fabids</taxon>
        <taxon>Fagales</taxon>
        <taxon>Betulaceae</taxon>
        <taxon>Carpinus</taxon>
    </lineage>
</organism>
<dbReference type="OrthoDB" id="8068875at2759"/>
<dbReference type="EMBL" id="CM017328">
    <property type="protein sequence ID" value="KAE8125034.1"/>
    <property type="molecule type" value="Genomic_DNA"/>
</dbReference>
<sequence length="225" mass="25368">MDMNSEDKVIVFWTMENSETCRLFVEKSGIEALLKLLLQPSIALSFYGMSIALHSTMVFKGFTQNHSAPLARAFYSSLRNHQRRWASRPVDRRISRPHALRPPSRPDMRIPTKSDCRSPRPAAPPFTKSPALPFTRNPKITVGPPYLQLCRSSVLTLPEPRSTTSKPTEPISALQTHDLQKCPCRRSKRRSKSPGCHHRRWPAPPDRRAGTAVTTCGKKQQAATC</sequence>
<name>A0A5N6RVV3_9ROSI</name>
<feature type="region of interest" description="Disordered" evidence="1">
    <location>
        <begin position="184"/>
        <end position="216"/>
    </location>
</feature>
<keyword evidence="3" id="KW-1185">Reference proteome</keyword>
<feature type="compositionally biased region" description="Basic and acidic residues" evidence="1">
    <location>
        <begin position="104"/>
        <end position="118"/>
    </location>
</feature>
<accession>A0A5N6RVV3</accession>
<evidence type="ECO:0000313" key="2">
    <source>
        <dbReference type="EMBL" id="KAE8125034.1"/>
    </source>
</evidence>
<gene>
    <name evidence="2" type="ORF">FH972_019871</name>
</gene>
<reference evidence="2 3" key="1">
    <citation type="submission" date="2019-06" db="EMBL/GenBank/DDBJ databases">
        <title>A chromosomal-level reference genome of Carpinus fangiana (Coryloideae, Betulaceae).</title>
        <authorList>
            <person name="Yang X."/>
            <person name="Wang Z."/>
            <person name="Zhang L."/>
            <person name="Hao G."/>
            <person name="Liu J."/>
            <person name="Yang Y."/>
        </authorList>
    </citation>
    <scope>NUCLEOTIDE SEQUENCE [LARGE SCALE GENOMIC DNA]</scope>
    <source>
        <strain evidence="2">Cfa_2016G</strain>
        <tissue evidence="2">Leaf</tissue>
    </source>
</reference>
<protein>
    <submittedName>
        <fullName evidence="2">Uncharacterized protein</fullName>
    </submittedName>
</protein>
<evidence type="ECO:0000313" key="3">
    <source>
        <dbReference type="Proteomes" id="UP000327013"/>
    </source>
</evidence>
<feature type="region of interest" description="Disordered" evidence="1">
    <location>
        <begin position="86"/>
        <end position="137"/>
    </location>
</feature>
<dbReference type="AlphaFoldDB" id="A0A5N6RVV3"/>
<feature type="compositionally biased region" description="Basic residues" evidence="1">
    <location>
        <begin position="184"/>
        <end position="201"/>
    </location>
</feature>
<dbReference type="Proteomes" id="UP000327013">
    <property type="component" value="Chromosome 8"/>
</dbReference>